<comment type="caution">
    <text evidence="1">The sequence shown here is derived from an EMBL/GenBank/DDBJ whole genome shotgun (WGS) entry which is preliminary data.</text>
</comment>
<dbReference type="Proteomes" id="UP000072520">
    <property type="component" value="Unassembled WGS sequence"/>
</dbReference>
<proteinExistence type="predicted"/>
<evidence type="ECO:0000313" key="1">
    <source>
        <dbReference type="EMBL" id="KTS99439.1"/>
    </source>
</evidence>
<accession>A0AB34VHB6</accession>
<evidence type="ECO:0000313" key="2">
    <source>
        <dbReference type="Proteomes" id="UP000072520"/>
    </source>
</evidence>
<protein>
    <submittedName>
        <fullName evidence="1">Uncharacterized protein</fullName>
    </submittedName>
</protein>
<name>A0AB34VHB6_9GAMM</name>
<sequence>MQIVIYDLVIYSAAQRLIKTVSVRIRFLSVPAEAMAFVFKRKHGYKAHHRFTDTFTSSVPGNIELFDVQLTAVSGRREKQAATGQSSNAIVAVSLDYHGSGKRVKQKITEIILHQRFMNCSLAIIMFFHFSKNGYHGFPFLRWT</sequence>
<organism evidence="1 2">
    <name type="scientific">Pantoea stewartii</name>
    <dbReference type="NCBI Taxonomy" id="66269"/>
    <lineage>
        <taxon>Bacteria</taxon>
        <taxon>Pseudomonadati</taxon>
        <taxon>Pseudomonadota</taxon>
        <taxon>Gammaproteobacteria</taxon>
        <taxon>Enterobacterales</taxon>
        <taxon>Erwiniaceae</taxon>
        <taxon>Pantoea</taxon>
    </lineage>
</organism>
<gene>
    <name evidence="1" type="ORF">RSA13_04750</name>
</gene>
<dbReference type="EMBL" id="LDSI01000006">
    <property type="protein sequence ID" value="KTS99439.1"/>
    <property type="molecule type" value="Genomic_DNA"/>
</dbReference>
<dbReference type="AlphaFoldDB" id="A0AB34VHB6"/>
<reference evidence="1 2" key="1">
    <citation type="journal article" date="2016" name="Front. Microbiol.">
        <title>Genomic Resource of Rice Seed Associated Bacteria.</title>
        <authorList>
            <person name="Midha S."/>
            <person name="Bansal K."/>
            <person name="Sharma S."/>
            <person name="Kumar N."/>
            <person name="Patil P.P."/>
            <person name="Chaudhry V."/>
            <person name="Patil P.B."/>
        </authorList>
    </citation>
    <scope>NUCLEOTIDE SEQUENCE [LARGE SCALE GENOMIC DNA]</scope>
    <source>
        <strain evidence="1 2">RSA13</strain>
    </source>
</reference>